<evidence type="ECO:0000256" key="3">
    <source>
        <dbReference type="ARBA" id="ARBA00007931"/>
    </source>
</evidence>
<keyword evidence="8" id="KW-0862">Zinc</keyword>
<evidence type="ECO:0000313" key="15">
    <source>
        <dbReference type="Proteomes" id="UP000317648"/>
    </source>
</evidence>
<sequence>MLAEPGYTQFDLHFEIFGFPVRVHPWFWAMGLILGALSAEGAGEDMNIGLIVLIWMSAVFMSIVLHELGHAVLMRRAGMSPHIVLYAMGGLAVPGDSSYGSSYSSSSFGRQQGRSSKFNWEKIFISAAGPGIQLLFALALAAIVWAAHGNLVYVRPFYVVVVDIANPYLLEMLGALMFINTLWPLLNLLPVFPLDGGQIAREFFVGADPWNGLRNSLWLSLGVACALAIFALTRENGMFQMFLFASLAFNNYQMLQAVNGGGGGRPW</sequence>
<keyword evidence="5 12" id="KW-0812">Transmembrane</keyword>
<feature type="transmembrane region" description="Helical" evidence="12">
    <location>
        <begin position="123"/>
        <end position="147"/>
    </location>
</feature>
<dbReference type="Pfam" id="PF02163">
    <property type="entry name" value="Peptidase_M50"/>
    <property type="match status" value="2"/>
</dbReference>
<feature type="transmembrane region" description="Helical" evidence="12">
    <location>
        <begin position="46"/>
        <end position="65"/>
    </location>
</feature>
<dbReference type="AlphaFoldDB" id="A0A518E245"/>
<organism evidence="14 15">
    <name type="scientific">Lignipirellula cremea</name>
    <dbReference type="NCBI Taxonomy" id="2528010"/>
    <lineage>
        <taxon>Bacteria</taxon>
        <taxon>Pseudomonadati</taxon>
        <taxon>Planctomycetota</taxon>
        <taxon>Planctomycetia</taxon>
        <taxon>Pirellulales</taxon>
        <taxon>Pirellulaceae</taxon>
        <taxon>Lignipirellula</taxon>
    </lineage>
</organism>
<protein>
    <submittedName>
        <fullName evidence="14">Peptidase family M50</fullName>
    </submittedName>
</protein>
<evidence type="ECO:0000256" key="1">
    <source>
        <dbReference type="ARBA" id="ARBA00001947"/>
    </source>
</evidence>
<evidence type="ECO:0000256" key="11">
    <source>
        <dbReference type="ARBA" id="ARBA00023136"/>
    </source>
</evidence>
<accession>A0A518E245</accession>
<dbReference type="InterPro" id="IPR008915">
    <property type="entry name" value="Peptidase_M50"/>
</dbReference>
<feature type="domain" description="Peptidase M50" evidence="13">
    <location>
        <begin position="58"/>
        <end position="146"/>
    </location>
</feature>
<evidence type="ECO:0000256" key="5">
    <source>
        <dbReference type="ARBA" id="ARBA00022692"/>
    </source>
</evidence>
<dbReference type="GO" id="GO:0046872">
    <property type="term" value="F:metal ion binding"/>
    <property type="evidence" value="ECO:0007669"/>
    <property type="project" value="UniProtKB-KW"/>
</dbReference>
<dbReference type="GO" id="GO:0006508">
    <property type="term" value="P:proteolysis"/>
    <property type="evidence" value="ECO:0007669"/>
    <property type="project" value="UniProtKB-KW"/>
</dbReference>
<evidence type="ECO:0000256" key="8">
    <source>
        <dbReference type="ARBA" id="ARBA00022833"/>
    </source>
</evidence>
<evidence type="ECO:0000256" key="7">
    <source>
        <dbReference type="ARBA" id="ARBA00022801"/>
    </source>
</evidence>
<dbReference type="EMBL" id="CP036433">
    <property type="protein sequence ID" value="QDU98151.1"/>
    <property type="molecule type" value="Genomic_DNA"/>
</dbReference>
<dbReference type="KEGG" id="lcre:Pla8534_60120"/>
<evidence type="ECO:0000256" key="2">
    <source>
        <dbReference type="ARBA" id="ARBA00004141"/>
    </source>
</evidence>
<dbReference type="PANTHER" id="PTHR39188:SF3">
    <property type="entry name" value="STAGE IV SPORULATION PROTEIN FB"/>
    <property type="match status" value="1"/>
</dbReference>
<comment type="similarity">
    <text evidence="3">Belongs to the peptidase M50B family.</text>
</comment>
<proteinExistence type="inferred from homology"/>
<dbReference type="Proteomes" id="UP000317648">
    <property type="component" value="Chromosome"/>
</dbReference>
<feature type="domain" description="Peptidase M50" evidence="13">
    <location>
        <begin position="164"/>
        <end position="227"/>
    </location>
</feature>
<dbReference type="PANTHER" id="PTHR39188">
    <property type="entry name" value="MEMBRANE-ASSOCIATED ZINC METALLOPROTEASE M50B"/>
    <property type="match status" value="1"/>
</dbReference>
<evidence type="ECO:0000256" key="9">
    <source>
        <dbReference type="ARBA" id="ARBA00022989"/>
    </source>
</evidence>
<keyword evidence="10" id="KW-0482">Metalloprotease</keyword>
<keyword evidence="11 12" id="KW-0472">Membrane</keyword>
<evidence type="ECO:0000256" key="10">
    <source>
        <dbReference type="ARBA" id="ARBA00023049"/>
    </source>
</evidence>
<evidence type="ECO:0000256" key="6">
    <source>
        <dbReference type="ARBA" id="ARBA00022723"/>
    </source>
</evidence>
<keyword evidence="7" id="KW-0378">Hydrolase</keyword>
<keyword evidence="6" id="KW-0479">Metal-binding</keyword>
<gene>
    <name evidence="14" type="ORF">Pla8534_60120</name>
</gene>
<dbReference type="GO" id="GO:0016020">
    <property type="term" value="C:membrane"/>
    <property type="evidence" value="ECO:0007669"/>
    <property type="project" value="UniProtKB-SubCell"/>
</dbReference>
<dbReference type="OrthoDB" id="166377at2"/>
<feature type="transmembrane region" description="Helical" evidence="12">
    <location>
        <begin position="168"/>
        <end position="186"/>
    </location>
</feature>
<evidence type="ECO:0000256" key="4">
    <source>
        <dbReference type="ARBA" id="ARBA00022670"/>
    </source>
</evidence>
<dbReference type="GO" id="GO:0008237">
    <property type="term" value="F:metallopeptidase activity"/>
    <property type="evidence" value="ECO:0007669"/>
    <property type="project" value="UniProtKB-KW"/>
</dbReference>
<keyword evidence="4" id="KW-0645">Protease</keyword>
<keyword evidence="15" id="KW-1185">Reference proteome</keyword>
<evidence type="ECO:0000313" key="14">
    <source>
        <dbReference type="EMBL" id="QDU98151.1"/>
    </source>
</evidence>
<name>A0A518E245_9BACT</name>
<feature type="transmembrane region" description="Helical" evidence="12">
    <location>
        <begin position="216"/>
        <end position="233"/>
    </location>
</feature>
<reference evidence="14 15" key="1">
    <citation type="submission" date="2019-02" db="EMBL/GenBank/DDBJ databases">
        <title>Deep-cultivation of Planctomycetes and their phenomic and genomic characterization uncovers novel biology.</title>
        <authorList>
            <person name="Wiegand S."/>
            <person name="Jogler M."/>
            <person name="Boedeker C."/>
            <person name="Pinto D."/>
            <person name="Vollmers J."/>
            <person name="Rivas-Marin E."/>
            <person name="Kohn T."/>
            <person name="Peeters S.H."/>
            <person name="Heuer A."/>
            <person name="Rast P."/>
            <person name="Oberbeckmann S."/>
            <person name="Bunk B."/>
            <person name="Jeske O."/>
            <person name="Meyerdierks A."/>
            <person name="Storesund J.E."/>
            <person name="Kallscheuer N."/>
            <person name="Luecker S."/>
            <person name="Lage O.M."/>
            <person name="Pohl T."/>
            <person name="Merkel B.J."/>
            <person name="Hornburger P."/>
            <person name="Mueller R.-W."/>
            <person name="Bruemmer F."/>
            <person name="Labrenz M."/>
            <person name="Spormann A.M."/>
            <person name="Op den Camp H."/>
            <person name="Overmann J."/>
            <person name="Amann R."/>
            <person name="Jetten M.S.M."/>
            <person name="Mascher T."/>
            <person name="Medema M.H."/>
            <person name="Devos D.P."/>
            <person name="Kaster A.-K."/>
            <person name="Ovreas L."/>
            <person name="Rohde M."/>
            <person name="Galperin M.Y."/>
            <person name="Jogler C."/>
        </authorList>
    </citation>
    <scope>NUCLEOTIDE SEQUENCE [LARGE SCALE GENOMIC DNA]</scope>
    <source>
        <strain evidence="14 15">Pla85_3_4</strain>
    </source>
</reference>
<dbReference type="RefSeq" id="WP_145057168.1">
    <property type="nucleotide sequence ID" value="NZ_CP036433.1"/>
</dbReference>
<evidence type="ECO:0000256" key="12">
    <source>
        <dbReference type="SAM" id="Phobius"/>
    </source>
</evidence>
<comment type="subcellular location">
    <subcellularLocation>
        <location evidence="2">Membrane</location>
        <topology evidence="2">Multi-pass membrane protein</topology>
    </subcellularLocation>
</comment>
<keyword evidence="9 12" id="KW-1133">Transmembrane helix</keyword>
<comment type="cofactor">
    <cofactor evidence="1">
        <name>Zn(2+)</name>
        <dbReference type="ChEBI" id="CHEBI:29105"/>
    </cofactor>
</comment>
<evidence type="ECO:0000259" key="13">
    <source>
        <dbReference type="Pfam" id="PF02163"/>
    </source>
</evidence>